<dbReference type="RefSeq" id="WP_100281376.1">
    <property type="nucleotide sequence ID" value="NZ_CP024923.1"/>
</dbReference>
<keyword evidence="4 7" id="KW-1133">Transmembrane helix</keyword>
<evidence type="ECO:0000256" key="7">
    <source>
        <dbReference type="SAM" id="Phobius"/>
    </source>
</evidence>
<dbReference type="Pfam" id="PF10102">
    <property type="entry name" value="DUF2341"/>
    <property type="match status" value="1"/>
</dbReference>
<dbReference type="OrthoDB" id="175881at2"/>
<keyword evidence="6" id="KW-0653">Protein transport</keyword>
<dbReference type="InterPro" id="IPR050790">
    <property type="entry name" value="ExbB/TolQ_transport"/>
</dbReference>
<dbReference type="AlphaFoldDB" id="A0A2K8MCJ4"/>
<dbReference type="InterPro" id="IPR002898">
    <property type="entry name" value="MotA_ExbB_proton_chnl"/>
</dbReference>
<keyword evidence="8" id="KW-0732">Signal</keyword>
<evidence type="ECO:0000256" key="4">
    <source>
        <dbReference type="ARBA" id="ARBA00022989"/>
    </source>
</evidence>
<keyword evidence="2" id="KW-1003">Cell membrane</keyword>
<proteinExistence type="inferred from homology"/>
<keyword evidence="3 7" id="KW-0812">Transmembrane</keyword>
<dbReference type="InterPro" id="IPR018765">
    <property type="entry name" value="DUF2341"/>
</dbReference>
<evidence type="ECO:0000313" key="12">
    <source>
        <dbReference type="Proteomes" id="UP000229081"/>
    </source>
</evidence>
<dbReference type="PANTHER" id="PTHR30625">
    <property type="entry name" value="PROTEIN TOLQ"/>
    <property type="match status" value="1"/>
</dbReference>
<feature type="domain" description="MotA/TolQ/ExbB proton channel" evidence="9">
    <location>
        <begin position="475"/>
        <end position="579"/>
    </location>
</feature>
<keyword evidence="12" id="KW-1185">Reference proteome</keyword>
<evidence type="ECO:0000256" key="6">
    <source>
        <dbReference type="RuleBase" id="RU004057"/>
    </source>
</evidence>
<comment type="similarity">
    <text evidence="6">Belongs to the exbB/tolQ family.</text>
</comment>
<keyword evidence="5 7" id="KW-0472">Membrane</keyword>
<accession>A0A2K8MCJ4</accession>
<evidence type="ECO:0000256" key="5">
    <source>
        <dbReference type="ARBA" id="ARBA00023136"/>
    </source>
</evidence>
<dbReference type="InterPro" id="IPR013320">
    <property type="entry name" value="ConA-like_dom_sf"/>
</dbReference>
<dbReference type="KEGG" id="sphc:CVN68_05905"/>
<feature type="transmembrane region" description="Helical" evidence="7">
    <location>
        <begin position="501"/>
        <end position="529"/>
    </location>
</feature>
<dbReference type="Proteomes" id="UP000229081">
    <property type="component" value="Chromosome"/>
</dbReference>
<feature type="transmembrane region" description="Helical" evidence="7">
    <location>
        <begin position="380"/>
        <end position="400"/>
    </location>
</feature>
<evidence type="ECO:0000256" key="2">
    <source>
        <dbReference type="ARBA" id="ARBA00022475"/>
    </source>
</evidence>
<dbReference type="SUPFAM" id="SSF49899">
    <property type="entry name" value="Concanavalin A-like lectins/glucanases"/>
    <property type="match status" value="1"/>
</dbReference>
<reference evidence="11 12" key="1">
    <citation type="submission" date="2017-11" db="EMBL/GenBank/DDBJ databases">
        <title>Complete genome sequence of Sphingomonas sp. Strain Cra20, a psychrotolerant potential plant growth promoting rhizobacteria.</title>
        <authorList>
            <person name="Luo Y."/>
        </authorList>
    </citation>
    <scope>NUCLEOTIDE SEQUENCE [LARGE SCALE GENOMIC DNA]</scope>
    <source>
        <strain evidence="11 12">Cra20</strain>
    </source>
</reference>
<dbReference type="GO" id="GO:0005886">
    <property type="term" value="C:plasma membrane"/>
    <property type="evidence" value="ECO:0007669"/>
    <property type="project" value="UniProtKB-SubCell"/>
</dbReference>
<name>A0A2K8MCJ4_9SPHN</name>
<feature type="transmembrane region" description="Helical" evidence="7">
    <location>
        <begin position="541"/>
        <end position="565"/>
    </location>
</feature>
<evidence type="ECO:0000256" key="8">
    <source>
        <dbReference type="SAM" id="SignalP"/>
    </source>
</evidence>
<evidence type="ECO:0000256" key="1">
    <source>
        <dbReference type="ARBA" id="ARBA00004651"/>
    </source>
</evidence>
<feature type="chain" id="PRO_5014946802" evidence="8">
    <location>
        <begin position="24"/>
        <end position="607"/>
    </location>
</feature>
<evidence type="ECO:0000259" key="9">
    <source>
        <dbReference type="Pfam" id="PF01618"/>
    </source>
</evidence>
<evidence type="ECO:0000313" key="11">
    <source>
        <dbReference type="EMBL" id="ATY31567.1"/>
    </source>
</evidence>
<dbReference type="PANTHER" id="PTHR30625:SF3">
    <property type="entry name" value="TOL-PAL SYSTEM PROTEIN TOLQ"/>
    <property type="match status" value="1"/>
</dbReference>
<dbReference type="Gene3D" id="2.60.120.200">
    <property type="match status" value="1"/>
</dbReference>
<keyword evidence="6" id="KW-0813">Transport</keyword>
<feature type="signal peptide" evidence="8">
    <location>
        <begin position="1"/>
        <end position="23"/>
    </location>
</feature>
<dbReference type="EMBL" id="CP024923">
    <property type="protein sequence ID" value="ATY31567.1"/>
    <property type="molecule type" value="Genomic_DNA"/>
</dbReference>
<sequence length="607" mass="62583">MAKKNLLTAAFLLTALTPGTALAQDWWNADWSERRKITLNAPAVRGLTEEVKRAPVLVRLHSGVLDFSKVKPDGSDLRFVASDDKTPLNYHVERFDPSAEIALVWVDVPSVAPGASQNIWLYYGSAAAKAVANPAGTYDGEQSLVQHLGDNGAPTDATANANRVTAFTGKPTVEGVIGGGATLTAASQLRIAPSDSLSVAAEGRMTFSSWIKPASAGMPADAVLYTKLSAGGEAAPQRLTVGLRGSVPYVRLVGADGTPSEALSGAPLPGGSWAHLAVTAGDGKVTLYVNGGPVATFDAKLPALAGEDVIGAVGGQAGFVGDVDEIGRANTVRSASAIALAAGSQDRSASFASVAAEGEGASAGGHNYFGILVSALTPDAWAVIILLGVMGLISWFIMILKGRLLFQTAGANRRFLTSYTHATRGEGTHSGLNSSDLAASQPASSLARLFEIGQQELKPRLAEAASGRGGDRHAIAPQSIAAIRSALDAGQAREEQRLNKWMVLLTIAISGGPFMGLLGTVVGVMITFAGVAAAGDVNINAIAPGIAAALLATVAGLAVAIPALFGYNYLQSRLDEISTDNQIFVDELEKRIAETYRPSASHALAAE</sequence>
<dbReference type="Pfam" id="PF01618">
    <property type="entry name" value="MotA_ExbB"/>
    <property type="match status" value="1"/>
</dbReference>
<feature type="domain" description="DUF2341" evidence="10">
    <location>
        <begin position="73"/>
        <end position="138"/>
    </location>
</feature>
<evidence type="ECO:0000259" key="10">
    <source>
        <dbReference type="Pfam" id="PF10102"/>
    </source>
</evidence>
<protein>
    <submittedName>
        <fullName evidence="11">DUF2341 domain-containing protein</fullName>
    </submittedName>
</protein>
<dbReference type="GO" id="GO:0017038">
    <property type="term" value="P:protein import"/>
    <property type="evidence" value="ECO:0007669"/>
    <property type="project" value="TreeGrafter"/>
</dbReference>
<gene>
    <name evidence="11" type="ORF">CVN68_05905</name>
</gene>
<dbReference type="Pfam" id="PF13385">
    <property type="entry name" value="Laminin_G_3"/>
    <property type="match status" value="1"/>
</dbReference>
<comment type="subcellular location">
    <subcellularLocation>
        <location evidence="1">Cell membrane</location>
        <topology evidence="1">Multi-pass membrane protein</topology>
    </subcellularLocation>
    <subcellularLocation>
        <location evidence="6">Membrane</location>
        <topology evidence="6">Multi-pass membrane protein</topology>
    </subcellularLocation>
</comment>
<organism evidence="11 12">
    <name type="scientific">Sphingomonas psychrotolerans</name>
    <dbReference type="NCBI Taxonomy" id="1327635"/>
    <lineage>
        <taxon>Bacteria</taxon>
        <taxon>Pseudomonadati</taxon>
        <taxon>Pseudomonadota</taxon>
        <taxon>Alphaproteobacteria</taxon>
        <taxon>Sphingomonadales</taxon>
        <taxon>Sphingomonadaceae</taxon>
        <taxon>Sphingomonas</taxon>
    </lineage>
</organism>
<evidence type="ECO:0000256" key="3">
    <source>
        <dbReference type="ARBA" id="ARBA00022692"/>
    </source>
</evidence>